<feature type="compositionally biased region" description="Basic and acidic residues" evidence="2">
    <location>
        <begin position="411"/>
        <end position="421"/>
    </location>
</feature>
<keyword evidence="1" id="KW-0808">Transferase</keyword>
<name>A0ABP1BVQ3_9BRYO</name>
<accession>A0ABP1BVQ3</accession>
<sequence length="908" mass="101989">MWLPRSNAENTIWGKVVASPEFGLKSLDMLIRQTIGWEPCMSFTNRPGDKPAAQYLPGWPLLSPSKVQLQKCDKCTREFCSPFNHCRHSRMHRRSSHLDKDLSMKRKHIATFWDKLSPEEAQHIVSSKNCELEDLSGQSAVGALAVFMNQASAKSLPHAYIKAGQELLEIVENNRGVFPLASEQLLNVLDEASEKTFLCGEPPLAVQKYVYQGDAGKIQREEKNLIASLSFILEQTLVKAWMADKEAEALRNQQELVKEEEAAQMKRERHFQKKKKKKSRQKGLKERKGIVSQLAIHELENDSMDEEGPSAEIVEEDDSPTASSTSLGSLGGCEPNLAESLEIEILLGISEDSQGLVQMESGENGLVCLTVEQQKSSMEFKRQELEPKVGRAIKNHASAEEYLQSSVSNRTGRDSHSMESKYFEGSQSMSFKPFQKPRSSAGSVYSANSGSAASFWFGAPTPRPYRSKPVMNRSVPFSSGGTTTATIVPSELSEQEEYAKEWAHKPRRIALFVEPSPFAYVSGYKNRYQNFIRYLRELGDEVLVVTMHIGVPKEFYGAKVIGSWSLPCPWYKTVPLSLALSPRIYKEVMNFKPDIIHASSPGIMVFGALVIAKLLSVPVVMAYHTHVPMYIPKYTFSWLVKPMWFIIKFLHRAADLTLVMSHALGKEMKAAGASTAEKIRIWRKGVDSESFHPRFKSKEMRNRLTNGMPDTPLIVHVGRLGVEKNLDFLKRVMDRIPEAYLAFIGDGPYRADLEQMFQGMNVTFTGMLQGEELSQAYASGDVFITPSESETLGFVVLEAMACGVSVVAARAGGIPDIVNQDGETGFLYTPGDLDDCVKKLRALLESSELREKVGSAGRAEVEKFDWRASTRQVRNEQYSAAIWFWRRRKQQLANRFLGWFKRPELQGL</sequence>
<keyword evidence="1" id="KW-0328">Glycosyltransferase</keyword>
<organism evidence="4 5">
    <name type="scientific">Sphagnum jensenii</name>
    <dbReference type="NCBI Taxonomy" id="128206"/>
    <lineage>
        <taxon>Eukaryota</taxon>
        <taxon>Viridiplantae</taxon>
        <taxon>Streptophyta</taxon>
        <taxon>Embryophyta</taxon>
        <taxon>Bryophyta</taxon>
        <taxon>Sphagnophytina</taxon>
        <taxon>Sphagnopsida</taxon>
        <taxon>Sphagnales</taxon>
        <taxon>Sphagnaceae</taxon>
        <taxon>Sphagnum</taxon>
    </lineage>
</organism>
<evidence type="ECO:0000256" key="2">
    <source>
        <dbReference type="SAM" id="MobiDB-lite"/>
    </source>
</evidence>
<feature type="compositionally biased region" description="Basic residues" evidence="2">
    <location>
        <begin position="267"/>
        <end position="282"/>
    </location>
</feature>
<dbReference type="Proteomes" id="UP001497522">
    <property type="component" value="Chromosome 7"/>
</dbReference>
<dbReference type="Pfam" id="PF00534">
    <property type="entry name" value="Glycos_transf_1"/>
    <property type="match status" value="1"/>
</dbReference>
<evidence type="ECO:0000313" key="4">
    <source>
        <dbReference type="EMBL" id="CAK9880512.1"/>
    </source>
</evidence>
<feature type="domain" description="C2H2-type" evidence="3">
    <location>
        <begin position="72"/>
        <end position="92"/>
    </location>
</feature>
<dbReference type="PANTHER" id="PTHR45947">
    <property type="entry name" value="SULFOQUINOVOSYL TRANSFERASE SQD2"/>
    <property type="match status" value="1"/>
</dbReference>
<dbReference type="PROSITE" id="PS00028">
    <property type="entry name" value="ZINC_FINGER_C2H2_1"/>
    <property type="match status" value="1"/>
</dbReference>
<feature type="compositionally biased region" description="Acidic residues" evidence="2">
    <location>
        <begin position="301"/>
        <end position="319"/>
    </location>
</feature>
<evidence type="ECO:0000256" key="1">
    <source>
        <dbReference type="ARBA" id="ARBA00022676"/>
    </source>
</evidence>
<protein>
    <recommendedName>
        <fullName evidence="3">C2H2-type domain-containing protein</fullName>
    </recommendedName>
</protein>
<dbReference type="InterPro" id="IPR028098">
    <property type="entry name" value="Glyco_trans_4-like_N"/>
</dbReference>
<gene>
    <name evidence="4" type="ORF">CSSPJE1EN2_LOCUS21911</name>
</gene>
<dbReference type="SUPFAM" id="SSF53756">
    <property type="entry name" value="UDP-Glycosyltransferase/glycogen phosphorylase"/>
    <property type="match status" value="1"/>
</dbReference>
<dbReference type="InterPro" id="IPR050194">
    <property type="entry name" value="Glycosyltransferase_grp1"/>
</dbReference>
<evidence type="ECO:0000259" key="3">
    <source>
        <dbReference type="PROSITE" id="PS00028"/>
    </source>
</evidence>
<evidence type="ECO:0000313" key="5">
    <source>
        <dbReference type="Proteomes" id="UP001497522"/>
    </source>
</evidence>
<dbReference type="PANTHER" id="PTHR45947:SF3">
    <property type="entry name" value="SULFOQUINOVOSYL TRANSFERASE SQD2"/>
    <property type="match status" value="1"/>
</dbReference>
<dbReference type="Pfam" id="PF13439">
    <property type="entry name" value="Glyco_transf_4"/>
    <property type="match status" value="1"/>
</dbReference>
<dbReference type="InterPro" id="IPR013087">
    <property type="entry name" value="Znf_C2H2_type"/>
</dbReference>
<feature type="region of interest" description="Disordered" evidence="2">
    <location>
        <begin position="400"/>
        <end position="421"/>
    </location>
</feature>
<feature type="region of interest" description="Disordered" evidence="2">
    <location>
        <begin position="261"/>
        <end position="333"/>
    </location>
</feature>
<keyword evidence="5" id="KW-1185">Reference proteome</keyword>
<dbReference type="EMBL" id="OZ023708">
    <property type="protein sequence ID" value="CAK9880512.1"/>
    <property type="molecule type" value="Genomic_DNA"/>
</dbReference>
<dbReference type="InterPro" id="IPR001296">
    <property type="entry name" value="Glyco_trans_1"/>
</dbReference>
<proteinExistence type="predicted"/>
<dbReference type="CDD" id="cd03814">
    <property type="entry name" value="GT4-like"/>
    <property type="match status" value="1"/>
</dbReference>
<dbReference type="Gene3D" id="3.40.50.2000">
    <property type="entry name" value="Glycogen Phosphorylase B"/>
    <property type="match status" value="2"/>
</dbReference>
<reference evidence="4" key="1">
    <citation type="submission" date="2024-03" db="EMBL/GenBank/DDBJ databases">
        <authorList>
            <consortium name="ELIXIR-Norway"/>
            <consortium name="Elixir Norway"/>
        </authorList>
    </citation>
    <scope>NUCLEOTIDE SEQUENCE</scope>
</reference>